<gene>
    <name evidence="7 8" type="primary">deoC</name>
    <name evidence="8" type="ORF">FE263_17410</name>
</gene>
<accession>A0A5R9J2T2</accession>
<evidence type="ECO:0000256" key="5">
    <source>
        <dbReference type="ARBA" id="ARBA00048791"/>
    </source>
</evidence>
<organism evidence="8 9">
    <name type="scientific">Lichenicoccus roseus</name>
    <dbReference type="NCBI Taxonomy" id="2683649"/>
    <lineage>
        <taxon>Bacteria</taxon>
        <taxon>Pseudomonadati</taxon>
        <taxon>Pseudomonadota</taxon>
        <taxon>Alphaproteobacteria</taxon>
        <taxon>Acetobacterales</taxon>
        <taxon>Acetobacteraceae</taxon>
        <taxon>Lichenicoccus</taxon>
    </lineage>
</organism>
<feature type="active site" description="Proton donor/acceptor" evidence="7">
    <location>
        <position position="188"/>
    </location>
</feature>
<comment type="catalytic activity">
    <reaction evidence="5 7">
        <text>2-deoxy-D-ribose 5-phosphate = D-glyceraldehyde 3-phosphate + acetaldehyde</text>
        <dbReference type="Rhea" id="RHEA:12821"/>
        <dbReference type="ChEBI" id="CHEBI:15343"/>
        <dbReference type="ChEBI" id="CHEBI:59776"/>
        <dbReference type="ChEBI" id="CHEBI:62877"/>
        <dbReference type="EC" id="4.1.2.4"/>
    </reaction>
</comment>
<dbReference type="NCBIfam" id="TIGR00126">
    <property type="entry name" value="deoC"/>
    <property type="match status" value="1"/>
</dbReference>
<feature type="active site" description="Proton donor/acceptor" evidence="7">
    <location>
        <position position="97"/>
    </location>
</feature>
<protein>
    <recommendedName>
        <fullName evidence="7">Deoxyribose-phosphate aldolase</fullName>
        <shortName evidence="7">DERA</shortName>
        <ecNumber evidence="7">4.1.2.4</ecNumber>
    </recommendedName>
    <alternativeName>
        <fullName evidence="7">2-deoxy-D-ribose 5-phosphate aldolase</fullName>
    </alternativeName>
    <alternativeName>
        <fullName evidence="7">Phosphodeoxyriboaldolase</fullName>
        <shortName evidence="7">Deoxyriboaldolase</shortName>
    </alternativeName>
</protein>
<dbReference type="SMART" id="SM01133">
    <property type="entry name" value="DeoC"/>
    <property type="match status" value="1"/>
</dbReference>
<feature type="active site" description="Schiff-base intermediate with acetaldehyde" evidence="7">
    <location>
        <position position="159"/>
    </location>
</feature>
<dbReference type="CDD" id="cd00959">
    <property type="entry name" value="DeoC"/>
    <property type="match status" value="1"/>
</dbReference>
<dbReference type="InterPro" id="IPR028581">
    <property type="entry name" value="DeoC_typeI"/>
</dbReference>
<dbReference type="AlphaFoldDB" id="A0A5R9J2T2"/>
<dbReference type="GO" id="GO:0004139">
    <property type="term" value="F:deoxyribose-phosphate aldolase activity"/>
    <property type="evidence" value="ECO:0007669"/>
    <property type="project" value="UniProtKB-UniRule"/>
</dbReference>
<dbReference type="GO" id="GO:0016052">
    <property type="term" value="P:carbohydrate catabolic process"/>
    <property type="evidence" value="ECO:0007669"/>
    <property type="project" value="TreeGrafter"/>
</dbReference>
<dbReference type="UniPathway" id="UPA00002">
    <property type="reaction ID" value="UER00468"/>
</dbReference>
<dbReference type="EC" id="4.1.2.4" evidence="7"/>
<evidence type="ECO:0000256" key="4">
    <source>
        <dbReference type="ARBA" id="ARBA00023270"/>
    </source>
</evidence>
<evidence type="ECO:0000256" key="7">
    <source>
        <dbReference type="HAMAP-Rule" id="MF_00114"/>
    </source>
</evidence>
<dbReference type="PANTHER" id="PTHR10889">
    <property type="entry name" value="DEOXYRIBOSE-PHOSPHATE ALDOLASE"/>
    <property type="match status" value="1"/>
</dbReference>
<comment type="similarity">
    <text evidence="1 7">Belongs to the DeoC/FbaB aldolase family. DeoC type 1 subfamily.</text>
</comment>
<evidence type="ECO:0000256" key="1">
    <source>
        <dbReference type="ARBA" id="ARBA00010936"/>
    </source>
</evidence>
<dbReference type="GO" id="GO:0006018">
    <property type="term" value="P:2-deoxyribose 1-phosphate catabolic process"/>
    <property type="evidence" value="ECO:0007669"/>
    <property type="project" value="UniProtKB-UniRule"/>
</dbReference>
<dbReference type="SUPFAM" id="SSF51569">
    <property type="entry name" value="Aldolase"/>
    <property type="match status" value="1"/>
</dbReference>
<dbReference type="HAMAP" id="MF_00114">
    <property type="entry name" value="DeoC_type1"/>
    <property type="match status" value="1"/>
</dbReference>
<dbReference type="GO" id="GO:0005737">
    <property type="term" value="C:cytoplasm"/>
    <property type="evidence" value="ECO:0007669"/>
    <property type="project" value="UniProtKB-SubCell"/>
</dbReference>
<dbReference type="Pfam" id="PF01791">
    <property type="entry name" value="DeoC"/>
    <property type="match status" value="1"/>
</dbReference>
<evidence type="ECO:0000256" key="6">
    <source>
        <dbReference type="ARBA" id="ARBA00056337"/>
    </source>
</evidence>
<dbReference type="OrthoDB" id="6579831at2"/>
<evidence type="ECO:0000313" key="9">
    <source>
        <dbReference type="Proteomes" id="UP000305654"/>
    </source>
</evidence>
<comment type="caution">
    <text evidence="8">The sequence shown here is derived from an EMBL/GenBank/DDBJ whole genome shotgun (WGS) entry which is preliminary data.</text>
</comment>
<sequence>MSEPDQDASALARLIDHTILKLDATAEQVLACCDEATLHGFRSVCINPVRVKLVAAGLAGSDVRTCSVIGFPLGAATSRIKAAEAAQAVADGADEIDMVIDIGALKEGRHDVVGADIAAVRAACPDAILKVIIETCLIDDDEKRTACRLAKQSGADFVKTSTGFSSSGATVADVALMRAAVGPDVGVKASGGVRTLDTARAMVAAGAMRLGTSSGVAIVSQAGGIPAGIY</sequence>
<dbReference type="EMBL" id="VCDI01000007">
    <property type="protein sequence ID" value="TLU71279.1"/>
    <property type="molecule type" value="Genomic_DNA"/>
</dbReference>
<name>A0A5R9J2T2_9PROT</name>
<dbReference type="FunFam" id="3.20.20.70:FF:000044">
    <property type="entry name" value="Deoxyribose-phosphate aldolase"/>
    <property type="match status" value="1"/>
</dbReference>
<evidence type="ECO:0000313" key="8">
    <source>
        <dbReference type="EMBL" id="TLU71279.1"/>
    </source>
</evidence>
<evidence type="ECO:0000256" key="3">
    <source>
        <dbReference type="ARBA" id="ARBA00023239"/>
    </source>
</evidence>
<dbReference type="Proteomes" id="UP000305654">
    <property type="component" value="Unassembled WGS sequence"/>
</dbReference>
<dbReference type="InterPro" id="IPR011343">
    <property type="entry name" value="DeoC"/>
</dbReference>
<comment type="pathway">
    <text evidence="7">Carbohydrate degradation; 2-deoxy-D-ribose 1-phosphate degradation; D-glyceraldehyde 3-phosphate and acetaldehyde from 2-deoxy-alpha-D-ribose 1-phosphate: step 2/2.</text>
</comment>
<dbReference type="PANTHER" id="PTHR10889:SF1">
    <property type="entry name" value="DEOXYRIBOSE-PHOSPHATE ALDOLASE"/>
    <property type="match status" value="1"/>
</dbReference>
<evidence type="ECO:0000256" key="2">
    <source>
        <dbReference type="ARBA" id="ARBA00022490"/>
    </source>
</evidence>
<keyword evidence="4 7" id="KW-0704">Schiff base</keyword>
<proteinExistence type="inferred from homology"/>
<reference evidence="8 9" key="1">
    <citation type="submission" date="2019-05" db="EMBL/GenBank/DDBJ databases">
        <authorList>
            <person name="Pankratov T."/>
            <person name="Grouzdev D."/>
        </authorList>
    </citation>
    <scope>NUCLEOTIDE SEQUENCE [LARGE SCALE GENOMIC DNA]</scope>
    <source>
        <strain evidence="8 9">KEBCLARHB70R</strain>
    </source>
</reference>
<keyword evidence="3 7" id="KW-0456">Lyase</keyword>
<dbReference type="InterPro" id="IPR013785">
    <property type="entry name" value="Aldolase_TIM"/>
</dbReference>
<dbReference type="InterPro" id="IPR002915">
    <property type="entry name" value="DeoC/FbaB/LacD_aldolase"/>
</dbReference>
<dbReference type="GO" id="GO:0009264">
    <property type="term" value="P:deoxyribonucleotide catabolic process"/>
    <property type="evidence" value="ECO:0007669"/>
    <property type="project" value="UniProtKB-UniRule"/>
</dbReference>
<dbReference type="Gene3D" id="3.20.20.70">
    <property type="entry name" value="Aldolase class I"/>
    <property type="match status" value="1"/>
</dbReference>
<comment type="function">
    <text evidence="6 7">Catalyzes a reversible aldol reaction between acetaldehyde and D-glyceraldehyde 3-phosphate to generate 2-deoxy-D-ribose 5-phosphate.</text>
</comment>
<keyword evidence="2 7" id="KW-0963">Cytoplasm</keyword>
<dbReference type="PIRSF" id="PIRSF001357">
    <property type="entry name" value="DeoC"/>
    <property type="match status" value="1"/>
</dbReference>
<keyword evidence="9" id="KW-1185">Reference proteome</keyword>
<dbReference type="RefSeq" id="WP_138327316.1">
    <property type="nucleotide sequence ID" value="NZ_VCDI01000007.1"/>
</dbReference>
<comment type="subcellular location">
    <subcellularLocation>
        <location evidence="7">Cytoplasm</location>
    </subcellularLocation>
</comment>